<dbReference type="Proteomes" id="UP001163046">
    <property type="component" value="Unassembled WGS sequence"/>
</dbReference>
<proteinExistence type="predicted"/>
<dbReference type="EMBL" id="MU825987">
    <property type="protein sequence ID" value="KAJ7381846.1"/>
    <property type="molecule type" value="Genomic_DNA"/>
</dbReference>
<evidence type="ECO:0000313" key="2">
    <source>
        <dbReference type="Proteomes" id="UP001163046"/>
    </source>
</evidence>
<dbReference type="AlphaFoldDB" id="A0A9W9ZHX1"/>
<sequence>EVNYKGCKMFIKGAIKSLDPPCTGKSSGNTKHPLTCNNCFKQQQYLCDLYKKRSQASYSADENRLGKKRLQD</sequence>
<organism evidence="1 2">
    <name type="scientific">Desmophyllum pertusum</name>
    <dbReference type="NCBI Taxonomy" id="174260"/>
    <lineage>
        <taxon>Eukaryota</taxon>
        <taxon>Metazoa</taxon>
        <taxon>Cnidaria</taxon>
        <taxon>Anthozoa</taxon>
        <taxon>Hexacorallia</taxon>
        <taxon>Scleractinia</taxon>
        <taxon>Caryophylliina</taxon>
        <taxon>Caryophylliidae</taxon>
        <taxon>Desmophyllum</taxon>
    </lineage>
</organism>
<feature type="non-terminal residue" evidence="1">
    <location>
        <position position="1"/>
    </location>
</feature>
<comment type="caution">
    <text evidence="1">The sequence shown here is derived from an EMBL/GenBank/DDBJ whole genome shotgun (WGS) entry which is preliminary data.</text>
</comment>
<reference evidence="1" key="1">
    <citation type="submission" date="2023-01" db="EMBL/GenBank/DDBJ databases">
        <title>Genome assembly of the deep-sea coral Lophelia pertusa.</title>
        <authorList>
            <person name="Herrera S."/>
            <person name="Cordes E."/>
        </authorList>
    </citation>
    <scope>NUCLEOTIDE SEQUENCE</scope>
    <source>
        <strain evidence="1">USNM1676648</strain>
        <tissue evidence="1">Polyp</tissue>
    </source>
</reference>
<gene>
    <name evidence="1" type="ORF">OS493_038711</name>
</gene>
<keyword evidence="2" id="KW-1185">Reference proteome</keyword>
<protein>
    <submittedName>
        <fullName evidence="1">Uncharacterized protein</fullName>
    </submittedName>
</protein>
<accession>A0A9W9ZHX1</accession>
<evidence type="ECO:0000313" key="1">
    <source>
        <dbReference type="EMBL" id="KAJ7381846.1"/>
    </source>
</evidence>
<name>A0A9W9ZHX1_9CNID</name>